<dbReference type="Proteomes" id="UP000694553">
    <property type="component" value="Unassembled WGS sequence"/>
</dbReference>
<dbReference type="Pfam" id="PF00412">
    <property type="entry name" value="LIM"/>
    <property type="match status" value="3"/>
</dbReference>
<protein>
    <submittedName>
        <fullName evidence="6">Filamin binding LIM protein 1</fullName>
    </submittedName>
</protein>
<reference evidence="6" key="2">
    <citation type="submission" date="2025-08" db="UniProtKB">
        <authorList>
            <consortium name="Ensembl"/>
        </authorList>
    </citation>
    <scope>IDENTIFICATION</scope>
</reference>
<dbReference type="SUPFAM" id="SSF57716">
    <property type="entry name" value="Glucocorticoid receptor-like (DNA-binding domain)"/>
    <property type="match status" value="2"/>
</dbReference>
<dbReference type="CDD" id="cd09372">
    <property type="entry name" value="LIM2_FBLP-1"/>
    <property type="match status" value="1"/>
</dbReference>
<feature type="region of interest" description="Disordered" evidence="5">
    <location>
        <begin position="23"/>
        <end position="51"/>
    </location>
</feature>
<keyword evidence="3" id="KW-0862">Zinc</keyword>
<organism evidence="6 7">
    <name type="scientific">Corvus moneduloides</name>
    <name type="common">New Caledonian crow</name>
    <dbReference type="NCBI Taxonomy" id="1196302"/>
    <lineage>
        <taxon>Eukaryota</taxon>
        <taxon>Metazoa</taxon>
        <taxon>Chordata</taxon>
        <taxon>Craniata</taxon>
        <taxon>Vertebrata</taxon>
        <taxon>Euteleostomi</taxon>
        <taxon>Archelosauria</taxon>
        <taxon>Archosauria</taxon>
        <taxon>Dinosauria</taxon>
        <taxon>Saurischia</taxon>
        <taxon>Theropoda</taxon>
        <taxon>Coelurosauria</taxon>
        <taxon>Aves</taxon>
        <taxon>Neognathae</taxon>
        <taxon>Neoaves</taxon>
        <taxon>Telluraves</taxon>
        <taxon>Australaves</taxon>
        <taxon>Passeriformes</taxon>
        <taxon>Corvoidea</taxon>
        <taxon>Corvidae</taxon>
        <taxon>Corvus</taxon>
    </lineage>
</organism>
<dbReference type="Ensembl" id="ENSCMUT00000006840.2">
    <property type="protein sequence ID" value="ENSCMUP00000006344.2"/>
    <property type="gene ID" value="ENSCMUG00000004211.2"/>
</dbReference>
<feature type="compositionally biased region" description="Basic and acidic residues" evidence="5">
    <location>
        <begin position="23"/>
        <end position="36"/>
    </location>
</feature>
<dbReference type="GO" id="GO:0031005">
    <property type="term" value="F:filamin binding"/>
    <property type="evidence" value="ECO:0007669"/>
    <property type="project" value="TreeGrafter"/>
</dbReference>
<dbReference type="GO" id="GO:0001725">
    <property type="term" value="C:stress fiber"/>
    <property type="evidence" value="ECO:0007669"/>
    <property type="project" value="TreeGrafter"/>
</dbReference>
<dbReference type="SMART" id="SM00132">
    <property type="entry name" value="LIM"/>
    <property type="match status" value="3"/>
</dbReference>
<evidence type="ECO:0000256" key="5">
    <source>
        <dbReference type="SAM" id="MobiDB-lite"/>
    </source>
</evidence>
<evidence type="ECO:0000256" key="2">
    <source>
        <dbReference type="ARBA" id="ARBA00022737"/>
    </source>
</evidence>
<evidence type="ECO:0000256" key="1">
    <source>
        <dbReference type="ARBA" id="ARBA00022723"/>
    </source>
</evidence>
<reference evidence="6" key="3">
    <citation type="submission" date="2025-09" db="UniProtKB">
        <authorList>
            <consortium name="Ensembl"/>
        </authorList>
    </citation>
    <scope>IDENTIFICATION</scope>
</reference>
<gene>
    <name evidence="6" type="primary">FBLIM1</name>
</gene>
<keyword evidence="1" id="KW-0479">Metal-binding</keyword>
<dbReference type="PANTHER" id="PTHR24207">
    <property type="entry name" value="ZYX102 PROTEIN"/>
    <property type="match status" value="1"/>
</dbReference>
<name>A0A8C3DJ46_CORMO</name>
<keyword evidence="2" id="KW-0677">Repeat</keyword>
<evidence type="ECO:0000313" key="7">
    <source>
        <dbReference type="Proteomes" id="UP000694553"/>
    </source>
</evidence>
<dbReference type="FunFam" id="2.10.110.10:FF:000088">
    <property type="entry name" value="Filamin binding LIM protein 1"/>
    <property type="match status" value="1"/>
</dbReference>
<dbReference type="PROSITE" id="PS00478">
    <property type="entry name" value="LIM_DOMAIN_1"/>
    <property type="match status" value="2"/>
</dbReference>
<keyword evidence="7" id="KW-1185">Reference proteome</keyword>
<dbReference type="GO" id="GO:0098609">
    <property type="term" value="P:cell-cell adhesion"/>
    <property type="evidence" value="ECO:0007669"/>
    <property type="project" value="TreeGrafter"/>
</dbReference>
<dbReference type="GO" id="GO:0005925">
    <property type="term" value="C:focal adhesion"/>
    <property type="evidence" value="ECO:0007669"/>
    <property type="project" value="TreeGrafter"/>
</dbReference>
<dbReference type="PANTHER" id="PTHR24207:SF1">
    <property type="entry name" value="FILAMIN-BINDING LIM PROTEIN 1"/>
    <property type="match status" value="1"/>
</dbReference>
<evidence type="ECO:0000256" key="4">
    <source>
        <dbReference type="ARBA" id="ARBA00023038"/>
    </source>
</evidence>
<dbReference type="Gene3D" id="2.10.110.10">
    <property type="entry name" value="Cysteine Rich Protein"/>
    <property type="match status" value="3"/>
</dbReference>
<evidence type="ECO:0000313" key="6">
    <source>
        <dbReference type="Ensembl" id="ENSCMUP00000006344.2"/>
    </source>
</evidence>
<dbReference type="PROSITE" id="PS50023">
    <property type="entry name" value="LIM_DOMAIN_2"/>
    <property type="match status" value="3"/>
</dbReference>
<reference evidence="7" key="1">
    <citation type="submission" date="2019-10" db="EMBL/GenBank/DDBJ databases">
        <title>Corvus moneduloides (New Caledonian crow) genome, bCorMon1, primary haplotype.</title>
        <authorList>
            <person name="Rutz C."/>
            <person name="Fungtammasan C."/>
            <person name="Mountcastle J."/>
            <person name="Formenti G."/>
            <person name="Chow W."/>
            <person name="Howe K."/>
            <person name="Steele M.P."/>
            <person name="Fernandes J."/>
            <person name="Gilbert M.T.P."/>
            <person name="Fedrigo O."/>
            <person name="Jarvis E.D."/>
            <person name="Gemmell N."/>
        </authorList>
    </citation>
    <scope>NUCLEOTIDE SEQUENCE [LARGE SCALE GENOMIC DNA]</scope>
</reference>
<sequence length="253" mass="28426">MLPGKAEKRIASSIFITLVPPRRDVATKEKTQREPQPDGAEVPGTHHPQILLSPPALPNGDICAFCHKVLGPQEPTVEAMRKQYHPDCFTCRTCHRLLAGQRYFQRDGCPMCDTCFQATLEKCAKCQGLITEHIIRALGKGYHPSCFSCAACSRAIGTESFAVDEQGDVYCVPDFYRKYAAVCSACERPIVPHEDEDTYKIECLGRSFHESCYRCESCRMPLSPELTENGCYPLDDHLLCKSCHVRWRNESSC</sequence>
<dbReference type="FunFam" id="2.10.110.10:FF:000086">
    <property type="entry name" value="Filamin binding LIM protein 1"/>
    <property type="match status" value="1"/>
</dbReference>
<dbReference type="InterPro" id="IPR001781">
    <property type="entry name" value="Znf_LIM"/>
</dbReference>
<accession>A0A8C3DJ46</accession>
<dbReference type="GO" id="GO:0046872">
    <property type="term" value="F:metal ion binding"/>
    <property type="evidence" value="ECO:0007669"/>
    <property type="project" value="UniProtKB-KW"/>
</dbReference>
<proteinExistence type="predicted"/>
<evidence type="ECO:0000256" key="3">
    <source>
        <dbReference type="ARBA" id="ARBA00022833"/>
    </source>
</evidence>
<accession>A0A8U7N9L5</accession>
<dbReference type="AlphaFoldDB" id="A0A8C3DJ46"/>
<keyword evidence="4" id="KW-0440">LIM domain</keyword>